<dbReference type="Proteomes" id="UP000032066">
    <property type="component" value="Unassembled WGS sequence"/>
</dbReference>
<dbReference type="AlphaFoldDB" id="A0A0D0Q483"/>
<keyword evidence="3" id="KW-1185">Reference proteome</keyword>
<evidence type="ECO:0000313" key="2">
    <source>
        <dbReference type="EMBL" id="KIQ65713.1"/>
    </source>
</evidence>
<feature type="region of interest" description="Disordered" evidence="1">
    <location>
        <begin position="1"/>
        <end position="57"/>
    </location>
</feature>
<accession>A0A0D0Q483</accession>
<protein>
    <submittedName>
        <fullName evidence="2">Uncharacterized protein</fullName>
    </submittedName>
</protein>
<reference evidence="2 3" key="1">
    <citation type="submission" date="2015-02" db="EMBL/GenBank/DDBJ databases">
        <title>Draft genome sequence of Kitasatospora griseola MF730-N6, a bafilomycin, terpentecin and satosporin producer.</title>
        <authorList>
            <person name="Arens J.C."/>
            <person name="Haltli B."/>
            <person name="Kerr R.G."/>
        </authorList>
    </citation>
    <scope>NUCLEOTIDE SEQUENCE [LARGE SCALE GENOMIC DNA]</scope>
    <source>
        <strain evidence="2 3">MF730-N6</strain>
    </source>
</reference>
<dbReference type="EMBL" id="JXZB01000002">
    <property type="protein sequence ID" value="KIQ65713.1"/>
    <property type="molecule type" value="Genomic_DNA"/>
</dbReference>
<sequence length="144" mass="14756">MQQDLGDAHRGEATGVRRAPVPGPHGGVGGGQRKSEEFAAGQRDLQRGGGVGARTDRQVEGQVAVGGAGRQLAGVGEQVVTDVRQGLLARPLQPAGRNAPVGVQLRGDGEFQLREGCAQILMVHRLILASAPPTARTASTGRAG</sequence>
<evidence type="ECO:0000256" key="1">
    <source>
        <dbReference type="SAM" id="MobiDB-lite"/>
    </source>
</evidence>
<name>A0A0D0Q483_KITGR</name>
<gene>
    <name evidence="2" type="ORF">TR51_18220</name>
</gene>
<organism evidence="2 3">
    <name type="scientific">Kitasatospora griseola</name>
    <name type="common">Streptomyces griseolosporeus</name>
    <dbReference type="NCBI Taxonomy" id="2064"/>
    <lineage>
        <taxon>Bacteria</taxon>
        <taxon>Bacillati</taxon>
        <taxon>Actinomycetota</taxon>
        <taxon>Actinomycetes</taxon>
        <taxon>Kitasatosporales</taxon>
        <taxon>Streptomycetaceae</taxon>
        <taxon>Kitasatospora</taxon>
    </lineage>
</organism>
<evidence type="ECO:0000313" key="3">
    <source>
        <dbReference type="Proteomes" id="UP000032066"/>
    </source>
</evidence>
<proteinExistence type="predicted"/>
<feature type="compositionally biased region" description="Basic and acidic residues" evidence="1">
    <location>
        <begin position="1"/>
        <end position="12"/>
    </location>
</feature>
<comment type="caution">
    <text evidence="2">The sequence shown here is derived from an EMBL/GenBank/DDBJ whole genome shotgun (WGS) entry which is preliminary data.</text>
</comment>